<dbReference type="EMBL" id="JAPDOD010000031">
    <property type="protein sequence ID" value="MDA0164193.1"/>
    <property type="molecule type" value="Genomic_DNA"/>
</dbReference>
<evidence type="ECO:0000313" key="4">
    <source>
        <dbReference type="Proteomes" id="UP001149140"/>
    </source>
</evidence>
<organism evidence="3 4">
    <name type="scientific">Solirubrobacter ginsenosidimutans</name>
    <dbReference type="NCBI Taxonomy" id="490573"/>
    <lineage>
        <taxon>Bacteria</taxon>
        <taxon>Bacillati</taxon>
        <taxon>Actinomycetota</taxon>
        <taxon>Thermoleophilia</taxon>
        <taxon>Solirubrobacterales</taxon>
        <taxon>Solirubrobacteraceae</taxon>
        <taxon>Solirubrobacter</taxon>
    </lineage>
</organism>
<dbReference type="Gene3D" id="2.60.40.420">
    <property type="entry name" value="Cupredoxins - blue copper proteins"/>
    <property type="match status" value="1"/>
</dbReference>
<evidence type="ECO:0000256" key="2">
    <source>
        <dbReference type="SAM" id="SignalP"/>
    </source>
</evidence>
<name>A0A9X3MZF9_9ACTN</name>
<dbReference type="SUPFAM" id="SSF49503">
    <property type="entry name" value="Cupredoxins"/>
    <property type="match status" value="1"/>
</dbReference>
<sequence length="267" mass="26930">MRVGRKALLVAAAMACAAAPALAYSGAAAGGSFTAIDYAWQANGTSGTTVTITPGQTVTFAYPSGASRHDAHFTDKQPSACPGLPASATKPGWSAECTFDAPGSYPFVCDFHPEMTGTVVVAAAATPTPSATATPTATTDPVGTPGATATPPAPGSTAEPTAAAPKQRTLKLKLAGTQRGTRVRGSVSVEEPASRLEVTVLAGKTKVGTYLKKSTASGTVSFSVALNARARRTLAKARRLRVSVAVALTPPGGRKLITHAKATVRPG</sequence>
<feature type="signal peptide" evidence="2">
    <location>
        <begin position="1"/>
        <end position="23"/>
    </location>
</feature>
<comment type="caution">
    <text evidence="3">The sequence shown here is derived from an EMBL/GenBank/DDBJ whole genome shotgun (WGS) entry which is preliminary data.</text>
</comment>
<proteinExistence type="predicted"/>
<dbReference type="RefSeq" id="WP_270043443.1">
    <property type="nucleotide sequence ID" value="NZ_JAPDOD010000031.1"/>
</dbReference>
<dbReference type="InterPro" id="IPR008972">
    <property type="entry name" value="Cupredoxin"/>
</dbReference>
<reference evidence="3" key="1">
    <citation type="submission" date="2022-10" db="EMBL/GenBank/DDBJ databases">
        <title>The WGS of Solirubrobacter ginsenosidimutans DSM 21036.</title>
        <authorList>
            <person name="Jiang Z."/>
        </authorList>
    </citation>
    <scope>NUCLEOTIDE SEQUENCE</scope>
    <source>
        <strain evidence="3">DSM 21036</strain>
    </source>
</reference>
<keyword evidence="4" id="KW-1185">Reference proteome</keyword>
<protein>
    <recommendedName>
        <fullName evidence="5">Blue (type 1) copper domain-containing protein</fullName>
    </recommendedName>
</protein>
<evidence type="ECO:0008006" key="5">
    <source>
        <dbReference type="Google" id="ProtNLM"/>
    </source>
</evidence>
<feature type="chain" id="PRO_5040893191" description="Blue (type 1) copper domain-containing protein" evidence="2">
    <location>
        <begin position="24"/>
        <end position="267"/>
    </location>
</feature>
<gene>
    <name evidence="3" type="ORF">OM076_28220</name>
</gene>
<feature type="region of interest" description="Disordered" evidence="1">
    <location>
        <begin position="128"/>
        <end position="167"/>
    </location>
</feature>
<dbReference type="Proteomes" id="UP001149140">
    <property type="component" value="Unassembled WGS sequence"/>
</dbReference>
<evidence type="ECO:0000313" key="3">
    <source>
        <dbReference type="EMBL" id="MDA0164193.1"/>
    </source>
</evidence>
<keyword evidence="2" id="KW-0732">Signal</keyword>
<evidence type="ECO:0000256" key="1">
    <source>
        <dbReference type="SAM" id="MobiDB-lite"/>
    </source>
</evidence>
<dbReference type="AlphaFoldDB" id="A0A9X3MZF9"/>
<feature type="compositionally biased region" description="Low complexity" evidence="1">
    <location>
        <begin position="128"/>
        <end position="165"/>
    </location>
</feature>
<accession>A0A9X3MZF9</accession>